<dbReference type="Proteomes" id="UP001230328">
    <property type="component" value="Unassembled WGS sequence"/>
</dbReference>
<evidence type="ECO:0000313" key="4">
    <source>
        <dbReference type="EMBL" id="MDQ1026623.1"/>
    </source>
</evidence>
<keyword evidence="1" id="KW-0808">Transferase</keyword>
<evidence type="ECO:0000259" key="3">
    <source>
        <dbReference type="Pfam" id="PF13581"/>
    </source>
</evidence>
<dbReference type="SUPFAM" id="SSF55874">
    <property type="entry name" value="ATPase domain of HSP90 chaperone/DNA topoisomerase II/histidine kinase"/>
    <property type="match status" value="1"/>
</dbReference>
<organism evidence="4 5">
    <name type="scientific">Streptomyces umbrinus</name>
    <dbReference type="NCBI Taxonomy" id="67370"/>
    <lineage>
        <taxon>Bacteria</taxon>
        <taxon>Bacillati</taxon>
        <taxon>Actinomycetota</taxon>
        <taxon>Actinomycetes</taxon>
        <taxon>Kitasatosporales</taxon>
        <taxon>Streptomycetaceae</taxon>
        <taxon>Streptomyces</taxon>
        <taxon>Streptomyces phaeochromogenes group</taxon>
    </lineage>
</organism>
<sequence length="166" mass="18471">MTELALKDLTDCSPLDADWEYVLRIPRTPLGPGIVRAHVRAVLTRHRVRDAVLDNVELVASELVTNSLVCTRDPVSVRIMRTGGRLRFSVWDSSPYMPSERPGPGPEQAPDTGQEHGRGLWLTRGCADEWGHYLLVNGRRTTGGKEVWAEWRTPDVQGLGTYADPA</sequence>
<keyword evidence="5" id="KW-1185">Reference proteome</keyword>
<dbReference type="EMBL" id="JAUSZI010000002">
    <property type="protein sequence ID" value="MDQ1026623.1"/>
    <property type="molecule type" value="Genomic_DNA"/>
</dbReference>
<keyword evidence="1" id="KW-0418">Kinase</keyword>
<proteinExistence type="predicted"/>
<dbReference type="Gene3D" id="3.30.565.10">
    <property type="entry name" value="Histidine kinase-like ATPase, C-terminal domain"/>
    <property type="match status" value="1"/>
</dbReference>
<dbReference type="InterPro" id="IPR003594">
    <property type="entry name" value="HATPase_dom"/>
</dbReference>
<comment type="caution">
    <text evidence="4">The sequence shown here is derived from an EMBL/GenBank/DDBJ whole genome shotgun (WGS) entry which is preliminary data.</text>
</comment>
<dbReference type="PANTHER" id="PTHR35526">
    <property type="entry name" value="ANTI-SIGMA-F FACTOR RSBW-RELATED"/>
    <property type="match status" value="1"/>
</dbReference>
<dbReference type="RefSeq" id="WP_307521940.1">
    <property type="nucleotide sequence ID" value="NZ_JAUSZI010000002.1"/>
</dbReference>
<dbReference type="Pfam" id="PF13581">
    <property type="entry name" value="HATPase_c_2"/>
    <property type="match status" value="1"/>
</dbReference>
<dbReference type="PANTHER" id="PTHR35526:SF3">
    <property type="entry name" value="ANTI-SIGMA-F FACTOR RSBW"/>
    <property type="match status" value="1"/>
</dbReference>
<feature type="region of interest" description="Disordered" evidence="2">
    <location>
        <begin position="93"/>
        <end position="118"/>
    </location>
</feature>
<dbReference type="InterPro" id="IPR036890">
    <property type="entry name" value="HATPase_C_sf"/>
</dbReference>
<dbReference type="InterPro" id="IPR050267">
    <property type="entry name" value="Anti-sigma-factor_SerPK"/>
</dbReference>
<keyword evidence="1" id="KW-0723">Serine/threonine-protein kinase</keyword>
<reference evidence="4 5" key="1">
    <citation type="submission" date="2023-07" db="EMBL/GenBank/DDBJ databases">
        <title>Comparative genomics of wheat-associated soil bacteria to identify genetic determinants of phenazine resistance.</title>
        <authorList>
            <person name="Mouncey N."/>
        </authorList>
    </citation>
    <scope>NUCLEOTIDE SEQUENCE [LARGE SCALE GENOMIC DNA]</scope>
    <source>
        <strain evidence="4 5">V2I4</strain>
    </source>
</reference>
<name>A0ABU0SST7_9ACTN</name>
<gene>
    <name evidence="4" type="ORF">QF035_004205</name>
</gene>
<evidence type="ECO:0000313" key="5">
    <source>
        <dbReference type="Proteomes" id="UP001230328"/>
    </source>
</evidence>
<evidence type="ECO:0000256" key="1">
    <source>
        <dbReference type="ARBA" id="ARBA00022527"/>
    </source>
</evidence>
<protein>
    <submittedName>
        <fullName evidence="4">Anti-sigma regulatory factor (Ser/Thr protein kinase)</fullName>
    </submittedName>
</protein>
<evidence type="ECO:0000256" key="2">
    <source>
        <dbReference type="SAM" id="MobiDB-lite"/>
    </source>
</evidence>
<accession>A0ABU0SST7</accession>
<feature type="domain" description="Histidine kinase/HSP90-like ATPase" evidence="3">
    <location>
        <begin position="35"/>
        <end position="150"/>
    </location>
</feature>
<dbReference type="CDD" id="cd16936">
    <property type="entry name" value="HATPase_RsbW-like"/>
    <property type="match status" value="1"/>
</dbReference>